<dbReference type="SUPFAM" id="SSF48008">
    <property type="entry name" value="GntR ligand-binding domain-like"/>
    <property type="match status" value="1"/>
</dbReference>
<evidence type="ECO:0000313" key="6">
    <source>
        <dbReference type="Proteomes" id="UP000263642"/>
    </source>
</evidence>
<dbReference type="SMART" id="SM00895">
    <property type="entry name" value="FCD"/>
    <property type="match status" value="1"/>
</dbReference>
<keyword evidence="2" id="KW-0238">DNA-binding</keyword>
<dbReference type="GO" id="GO:0003700">
    <property type="term" value="F:DNA-binding transcription factor activity"/>
    <property type="evidence" value="ECO:0007669"/>
    <property type="project" value="InterPro"/>
</dbReference>
<evidence type="ECO:0000256" key="2">
    <source>
        <dbReference type="ARBA" id="ARBA00023125"/>
    </source>
</evidence>
<evidence type="ECO:0000313" key="5">
    <source>
        <dbReference type="EMBL" id="HCO27157.1"/>
    </source>
</evidence>
<accession>A0A3D3RGJ8</accession>
<comment type="caution">
    <text evidence="5">The sequence shown here is derived from an EMBL/GenBank/DDBJ whole genome shotgun (WGS) entry which is preliminary data.</text>
</comment>
<sequence length="236" mass="27202">MYDNICNMAEPLQNSMATVLAEKIRRRIMKEQLPEGHVFMTEGQLAEEYQVSRPIVREAVSRLRALGILDVRQRKGLVVQRPDLMQLLSDSIPLLAVSEQEQRELGMLRYVLEIGAIELAVKYATEDQLDRLDQIVAEMEQYLEQEDWEQEIELDLAFHSLVLEMTNSVYVAGMQQILAKYFRNISGTGHSSSDQKSRIIWEHSELAAAIRNRDLEHARVMIRMQFQGLVSEVQAE</sequence>
<evidence type="ECO:0000256" key="3">
    <source>
        <dbReference type="ARBA" id="ARBA00023163"/>
    </source>
</evidence>
<dbReference type="InterPro" id="IPR036390">
    <property type="entry name" value="WH_DNA-bd_sf"/>
</dbReference>
<dbReference type="InterPro" id="IPR000524">
    <property type="entry name" value="Tscrpt_reg_HTH_GntR"/>
</dbReference>
<dbReference type="EMBL" id="DQAY01000191">
    <property type="protein sequence ID" value="HCO27157.1"/>
    <property type="molecule type" value="Genomic_DNA"/>
</dbReference>
<dbReference type="Pfam" id="PF07729">
    <property type="entry name" value="FCD"/>
    <property type="match status" value="1"/>
</dbReference>
<evidence type="ECO:0000259" key="4">
    <source>
        <dbReference type="PROSITE" id="PS50949"/>
    </source>
</evidence>
<reference evidence="5 6" key="1">
    <citation type="journal article" date="2018" name="Nat. Biotechnol.">
        <title>A standardized bacterial taxonomy based on genome phylogeny substantially revises the tree of life.</title>
        <authorList>
            <person name="Parks D.H."/>
            <person name="Chuvochina M."/>
            <person name="Waite D.W."/>
            <person name="Rinke C."/>
            <person name="Skarshewski A."/>
            <person name="Chaumeil P.A."/>
            <person name="Hugenholtz P."/>
        </authorList>
    </citation>
    <scope>NUCLEOTIDE SEQUENCE [LARGE SCALE GENOMIC DNA]</scope>
    <source>
        <strain evidence="5">UBA9375</strain>
    </source>
</reference>
<dbReference type="InterPro" id="IPR011711">
    <property type="entry name" value="GntR_C"/>
</dbReference>
<dbReference type="SMART" id="SM00345">
    <property type="entry name" value="HTH_GNTR"/>
    <property type="match status" value="1"/>
</dbReference>
<dbReference type="Pfam" id="PF00392">
    <property type="entry name" value="GntR"/>
    <property type="match status" value="1"/>
</dbReference>
<dbReference type="Gene3D" id="1.20.120.530">
    <property type="entry name" value="GntR ligand-binding domain-like"/>
    <property type="match status" value="1"/>
</dbReference>
<dbReference type="SUPFAM" id="SSF46785">
    <property type="entry name" value="Winged helix' DNA-binding domain"/>
    <property type="match status" value="1"/>
</dbReference>
<dbReference type="Proteomes" id="UP000263642">
    <property type="component" value="Unassembled WGS sequence"/>
</dbReference>
<dbReference type="GO" id="GO:0003677">
    <property type="term" value="F:DNA binding"/>
    <property type="evidence" value="ECO:0007669"/>
    <property type="project" value="UniProtKB-KW"/>
</dbReference>
<feature type="domain" description="HTH gntR-type" evidence="4">
    <location>
        <begin position="14"/>
        <end position="82"/>
    </location>
</feature>
<gene>
    <name evidence="5" type="ORF">DIT97_30685</name>
</gene>
<protein>
    <submittedName>
        <fullName evidence="5">FadR family transcriptional regulator</fullName>
    </submittedName>
</protein>
<dbReference type="InterPro" id="IPR008920">
    <property type="entry name" value="TF_FadR/GntR_C"/>
</dbReference>
<dbReference type="PANTHER" id="PTHR43537:SF45">
    <property type="entry name" value="GNTR FAMILY REGULATORY PROTEIN"/>
    <property type="match status" value="1"/>
</dbReference>
<dbReference type="PRINTS" id="PR00035">
    <property type="entry name" value="HTHGNTR"/>
</dbReference>
<organism evidence="5 6">
    <name type="scientific">Gimesia maris</name>
    <dbReference type="NCBI Taxonomy" id="122"/>
    <lineage>
        <taxon>Bacteria</taxon>
        <taxon>Pseudomonadati</taxon>
        <taxon>Planctomycetota</taxon>
        <taxon>Planctomycetia</taxon>
        <taxon>Planctomycetales</taxon>
        <taxon>Planctomycetaceae</taxon>
        <taxon>Gimesia</taxon>
    </lineage>
</organism>
<dbReference type="PANTHER" id="PTHR43537">
    <property type="entry name" value="TRANSCRIPTIONAL REGULATOR, GNTR FAMILY"/>
    <property type="match status" value="1"/>
</dbReference>
<keyword evidence="3" id="KW-0804">Transcription</keyword>
<name>A0A3D3RGJ8_9PLAN</name>
<dbReference type="InterPro" id="IPR036388">
    <property type="entry name" value="WH-like_DNA-bd_sf"/>
</dbReference>
<keyword evidence="1" id="KW-0805">Transcription regulation</keyword>
<dbReference type="Gene3D" id="1.10.10.10">
    <property type="entry name" value="Winged helix-like DNA-binding domain superfamily/Winged helix DNA-binding domain"/>
    <property type="match status" value="1"/>
</dbReference>
<evidence type="ECO:0000256" key="1">
    <source>
        <dbReference type="ARBA" id="ARBA00023015"/>
    </source>
</evidence>
<dbReference type="PROSITE" id="PS50949">
    <property type="entry name" value="HTH_GNTR"/>
    <property type="match status" value="1"/>
</dbReference>
<dbReference type="CDD" id="cd07377">
    <property type="entry name" value="WHTH_GntR"/>
    <property type="match status" value="1"/>
</dbReference>
<proteinExistence type="predicted"/>
<dbReference type="AlphaFoldDB" id="A0A3D3RGJ8"/>